<reference evidence="3 4" key="1">
    <citation type="journal article" date="2012" name="BMC Genomics">
        <title>The genome sequence of Propionibacterium acidipropionici provides insights into its biotechnological and industrial potential.</title>
        <authorList>
            <person name="Parizzi L.P."/>
            <person name="Grassi M.C."/>
            <person name="Llerena L.A."/>
            <person name="Carazzolle M.F."/>
            <person name="Queiroz V.L."/>
            <person name="Lunardi I."/>
            <person name="Zeidler A.F."/>
            <person name="Teixeira P.J."/>
            <person name="Mieczkowski P."/>
            <person name="Rincones J."/>
            <person name="Pereira G.A."/>
        </authorList>
    </citation>
    <scope>NUCLEOTIDE SEQUENCE [LARGE SCALE GENOMIC DNA]</scope>
    <source>
        <strain evidence="4">ATCC 4875 / DSM 20272 / JCM 6432 / NBRC 12425 / NCIMB 8070</strain>
    </source>
</reference>
<evidence type="ECO:0000256" key="1">
    <source>
        <dbReference type="SAM" id="MobiDB-lite"/>
    </source>
</evidence>
<organism evidence="3 4">
    <name type="scientific">Acidipropionibacterium acidipropionici (strain ATCC 4875 / DSM 20272 / JCM 6432 / NBRC 12425 / NCIMB 8070 / 4)</name>
    <name type="common">Propionibacterium acidipropionici</name>
    <dbReference type="NCBI Taxonomy" id="1171373"/>
    <lineage>
        <taxon>Bacteria</taxon>
        <taxon>Bacillati</taxon>
        <taxon>Actinomycetota</taxon>
        <taxon>Actinomycetes</taxon>
        <taxon>Propionibacteriales</taxon>
        <taxon>Propionibacteriaceae</taxon>
        <taxon>Acidipropionibacterium</taxon>
    </lineage>
</organism>
<feature type="signal peptide" evidence="2">
    <location>
        <begin position="1"/>
        <end position="23"/>
    </location>
</feature>
<dbReference type="HOGENOM" id="CLU_1433323_0_0_11"/>
<dbReference type="AlphaFoldDB" id="K7RR13"/>
<dbReference type="Proteomes" id="UP000000214">
    <property type="component" value="Chromosome"/>
</dbReference>
<evidence type="ECO:0008006" key="5">
    <source>
        <dbReference type="Google" id="ProtNLM"/>
    </source>
</evidence>
<dbReference type="EMBL" id="CP003493">
    <property type="protein sequence ID" value="AFV88746.1"/>
    <property type="molecule type" value="Genomic_DNA"/>
</dbReference>
<dbReference type="RefSeq" id="WP_015069657.1">
    <property type="nucleotide sequence ID" value="NC_019395.1"/>
</dbReference>
<evidence type="ECO:0000256" key="2">
    <source>
        <dbReference type="SAM" id="SignalP"/>
    </source>
</evidence>
<dbReference type="KEGG" id="pbo:PACID_09090"/>
<feature type="compositionally biased region" description="Low complexity" evidence="1">
    <location>
        <begin position="38"/>
        <end position="51"/>
    </location>
</feature>
<dbReference type="PATRIC" id="fig|1171373.8.peg.919"/>
<accession>K7RR13</accession>
<feature type="region of interest" description="Disordered" evidence="1">
    <location>
        <begin position="29"/>
        <end position="56"/>
    </location>
</feature>
<keyword evidence="2" id="KW-0732">Signal</keyword>
<dbReference type="PROSITE" id="PS51257">
    <property type="entry name" value="PROKAR_LIPOPROTEIN"/>
    <property type="match status" value="1"/>
</dbReference>
<evidence type="ECO:0000313" key="4">
    <source>
        <dbReference type="Proteomes" id="UP000000214"/>
    </source>
</evidence>
<gene>
    <name evidence="3" type="ordered locus">PACID_09090</name>
</gene>
<protein>
    <recommendedName>
        <fullName evidence="5">Lipoprotein</fullName>
    </recommendedName>
</protein>
<feature type="chain" id="PRO_5039470252" description="Lipoprotein" evidence="2">
    <location>
        <begin position="24"/>
        <end position="189"/>
    </location>
</feature>
<sequence length="189" mass="19927">MNRTRTTTFLPRIILLAALPALGLVGCTPQNDSPPPATSTSRAPSAATSATGDPMGTAYAERRATLDDTAMKLEIFPIRRSGKVATLTARLTIERATTDVQGFLSPLSRTRAITDPAPAGFTLVAREEGKAYLPAEDSDRHPMCSPTIDSVETGDVIIVSCLFGAPEPSTTAVDVQVVTFGNYHAVPLA</sequence>
<dbReference type="STRING" id="1171373.PACID_09090"/>
<name>K7RR13_ACIA4</name>
<proteinExistence type="predicted"/>
<evidence type="ECO:0000313" key="3">
    <source>
        <dbReference type="EMBL" id="AFV88746.1"/>
    </source>
</evidence>